<dbReference type="HOGENOM" id="CLU_3229607_0_0_10"/>
<dbReference type="EMBL" id="CR626927">
    <property type="protein sequence ID" value="CAH05834.1"/>
    <property type="molecule type" value="Genomic_DNA"/>
</dbReference>
<keyword evidence="2" id="KW-1185">Reference proteome</keyword>
<gene>
    <name evidence="1" type="ORF">BF9343_0055</name>
</gene>
<accession>Q5LJ42</accession>
<dbReference type="Proteomes" id="UP000006731">
    <property type="component" value="Chromosome"/>
</dbReference>
<organism evidence="1 2">
    <name type="scientific">Bacteroides fragilis (strain ATCC 25285 / DSM 2151 / CCUG 4856 / JCM 11019 / LMG 10263 / NCTC 9343 / Onslow / VPI 2553 / EN-2)</name>
    <dbReference type="NCBI Taxonomy" id="272559"/>
    <lineage>
        <taxon>Bacteria</taxon>
        <taxon>Pseudomonadati</taxon>
        <taxon>Bacteroidota</taxon>
        <taxon>Bacteroidia</taxon>
        <taxon>Bacteroidales</taxon>
        <taxon>Bacteroidaceae</taxon>
        <taxon>Bacteroides</taxon>
    </lineage>
</organism>
<name>Q5LJ42_BACFN</name>
<proteinExistence type="predicted"/>
<sequence>MLRVCLIYFKNEIYVVFTFSMEEVALRKRDTTNKRITNHIKNM</sequence>
<reference evidence="1 2" key="1">
    <citation type="journal article" date="2005" name="Science">
        <title>Extensive DNA inversions in the B. fragilis genome control variable gene expression.</title>
        <authorList>
            <person name="Cerdeno-Tarraga A.M."/>
            <person name="Patrick S."/>
            <person name="Crosmann L."/>
            <person name="Blakely G."/>
            <person name="Abratt V."/>
            <person name="Lennard N."/>
            <person name="Duerden B."/>
            <person name="Poxton I."/>
            <person name="Harris B."/>
            <person name="Quail M.A."/>
            <person name="Barron A."/>
            <person name="Clarck L."/>
            <person name="Corton C."/>
            <person name="Doggett J."/>
            <person name="Holden M.T.G."/>
            <person name="Larke N."/>
            <person name="Line A."/>
            <person name="Lord A."/>
            <person name="Norbertczak H."/>
            <person name="Ormond D."/>
            <person name="Price C."/>
            <person name="Rabbinowitsch E."/>
            <person name="Woodward J."/>
            <person name="Barrel B.G."/>
            <person name="Parkhill J."/>
        </authorList>
    </citation>
    <scope>NUCLEOTIDE SEQUENCE [LARGE SCALE GENOMIC DNA]</scope>
    <source>
        <strain evidence="2">ATCC 25285 / DSM 2151 / CCUG 4856 / JCM 11019 / LMG 10263 / NCTC 9343 / Onslow / VPI 2553 / EN-2</strain>
    </source>
</reference>
<dbReference type="AlphaFoldDB" id="Q5LJ42"/>
<evidence type="ECO:0000313" key="2">
    <source>
        <dbReference type="Proteomes" id="UP000006731"/>
    </source>
</evidence>
<protein>
    <submittedName>
        <fullName evidence="1">Uncharacterized protein</fullName>
    </submittedName>
</protein>
<dbReference type="KEGG" id="bfs:BF9343_0055"/>
<evidence type="ECO:0000313" key="1">
    <source>
        <dbReference type="EMBL" id="CAH05834.1"/>
    </source>
</evidence>
<dbReference type="PaxDb" id="272559-BF9343_0055"/>